<sequence length="158" mass="17169">MSNRVGMAFAHPVVTSMFCKLQMPYGLSTPVLSLATKALSPKNAARASRLIGRVKANRAALVEALSDENFRQLGVGPLIGGNQANYVVVPILSIGKEMAKRDDDRARAIEARLRETHRVGVRYVGKAVHCEACLRVSVGTAKEHKAFLKAFEEVLLVV</sequence>
<feature type="domain" description="Aminotransferase class I/classII large" evidence="8">
    <location>
        <begin position="4"/>
        <end position="150"/>
    </location>
</feature>
<evidence type="ECO:0000256" key="1">
    <source>
        <dbReference type="ARBA" id="ARBA00001933"/>
    </source>
</evidence>
<evidence type="ECO:0000256" key="6">
    <source>
        <dbReference type="ARBA" id="ARBA00022898"/>
    </source>
</evidence>
<keyword evidence="6" id="KW-0663">Pyridoxal phosphate</keyword>
<evidence type="ECO:0000256" key="5">
    <source>
        <dbReference type="ARBA" id="ARBA00022679"/>
    </source>
</evidence>
<dbReference type="STRING" id="341663.Q0C861"/>
<dbReference type="HOGENOM" id="CLU_1669014_0_0_1"/>
<comment type="pathway">
    <text evidence="2">Amino-acid biosynthesis; L-histidine biosynthesis; L-histidine from 5-phospho-alpha-D-ribose 1-diphosphate: step 7/9.</text>
</comment>
<dbReference type="VEuPathDB" id="FungiDB:ATEG_10123"/>
<dbReference type="Pfam" id="PF00155">
    <property type="entry name" value="Aminotran_1_2"/>
    <property type="match status" value="1"/>
</dbReference>
<dbReference type="PANTHER" id="PTHR42885:SF2">
    <property type="entry name" value="HISTIDINOL-PHOSPHATE AMINOTRANSFERASE"/>
    <property type="match status" value="1"/>
</dbReference>
<keyword evidence="5" id="KW-0808">Transferase</keyword>
<dbReference type="InterPro" id="IPR004839">
    <property type="entry name" value="Aminotransferase_I/II_large"/>
</dbReference>
<dbReference type="EC" id="2.6.1.9" evidence="3"/>
<evidence type="ECO:0000313" key="9">
    <source>
        <dbReference type="EMBL" id="EAU29572.1"/>
    </source>
</evidence>
<dbReference type="InterPro" id="IPR015422">
    <property type="entry name" value="PyrdxlP-dep_Trfase_small"/>
</dbReference>
<evidence type="ECO:0000259" key="8">
    <source>
        <dbReference type="Pfam" id="PF00155"/>
    </source>
</evidence>
<dbReference type="PANTHER" id="PTHR42885">
    <property type="entry name" value="HISTIDINOL-PHOSPHATE AMINOTRANSFERASE-RELATED"/>
    <property type="match status" value="1"/>
</dbReference>
<evidence type="ECO:0000313" key="10">
    <source>
        <dbReference type="Proteomes" id="UP000007963"/>
    </source>
</evidence>
<dbReference type="InterPro" id="IPR015424">
    <property type="entry name" value="PyrdxlP-dep_Trfase"/>
</dbReference>
<evidence type="ECO:0000256" key="3">
    <source>
        <dbReference type="ARBA" id="ARBA00012748"/>
    </source>
</evidence>
<dbReference type="Gene3D" id="3.90.1150.10">
    <property type="entry name" value="Aspartate Aminotransferase, domain 1"/>
    <property type="match status" value="1"/>
</dbReference>
<dbReference type="SUPFAM" id="SSF53383">
    <property type="entry name" value="PLP-dependent transferases"/>
    <property type="match status" value="1"/>
</dbReference>
<dbReference type="EMBL" id="CH476609">
    <property type="protein sequence ID" value="EAU29572.1"/>
    <property type="molecule type" value="Genomic_DNA"/>
</dbReference>
<dbReference type="RefSeq" id="XP_001209425.1">
    <property type="nucleotide sequence ID" value="XM_001209425.1"/>
</dbReference>
<accession>Q0C861</accession>
<comment type="catalytic activity">
    <reaction evidence="7">
        <text>L-histidinol phosphate + 2-oxoglutarate = 3-(imidazol-4-yl)-2-oxopropyl phosphate + L-glutamate</text>
        <dbReference type="Rhea" id="RHEA:23744"/>
        <dbReference type="ChEBI" id="CHEBI:16810"/>
        <dbReference type="ChEBI" id="CHEBI:29985"/>
        <dbReference type="ChEBI" id="CHEBI:57766"/>
        <dbReference type="ChEBI" id="CHEBI:57980"/>
        <dbReference type="EC" id="2.6.1.9"/>
    </reaction>
</comment>
<reference evidence="10" key="1">
    <citation type="submission" date="2005-09" db="EMBL/GenBank/DDBJ databases">
        <title>Annotation of the Aspergillus terreus NIH2624 genome.</title>
        <authorList>
            <person name="Birren B.W."/>
            <person name="Lander E.S."/>
            <person name="Galagan J.E."/>
            <person name="Nusbaum C."/>
            <person name="Devon K."/>
            <person name="Henn M."/>
            <person name="Ma L.-J."/>
            <person name="Jaffe D.B."/>
            <person name="Butler J."/>
            <person name="Alvarez P."/>
            <person name="Gnerre S."/>
            <person name="Grabherr M."/>
            <person name="Kleber M."/>
            <person name="Mauceli E.W."/>
            <person name="Brockman W."/>
            <person name="Rounsley S."/>
            <person name="Young S.K."/>
            <person name="LaButti K."/>
            <person name="Pushparaj V."/>
            <person name="DeCaprio D."/>
            <person name="Crawford M."/>
            <person name="Koehrsen M."/>
            <person name="Engels R."/>
            <person name="Montgomery P."/>
            <person name="Pearson M."/>
            <person name="Howarth C."/>
            <person name="Larson L."/>
            <person name="Luoma S."/>
            <person name="White J."/>
            <person name="Alvarado L."/>
            <person name="Kodira C.D."/>
            <person name="Zeng Q."/>
            <person name="Oleary S."/>
            <person name="Yandava C."/>
            <person name="Denning D.W."/>
            <person name="Nierman W.C."/>
            <person name="Milne T."/>
            <person name="Madden K."/>
        </authorList>
    </citation>
    <scope>NUCLEOTIDE SEQUENCE [LARGE SCALE GENOMIC DNA]</scope>
    <source>
        <strain evidence="10">NIH 2624 / FGSC A1156</strain>
    </source>
</reference>
<organism evidence="9 10">
    <name type="scientific">Aspergillus terreus (strain NIH 2624 / FGSC A1156)</name>
    <dbReference type="NCBI Taxonomy" id="341663"/>
    <lineage>
        <taxon>Eukaryota</taxon>
        <taxon>Fungi</taxon>
        <taxon>Dikarya</taxon>
        <taxon>Ascomycota</taxon>
        <taxon>Pezizomycotina</taxon>
        <taxon>Eurotiomycetes</taxon>
        <taxon>Eurotiomycetidae</taxon>
        <taxon>Eurotiales</taxon>
        <taxon>Aspergillaceae</taxon>
        <taxon>Aspergillus</taxon>
        <taxon>Aspergillus subgen. Circumdati</taxon>
    </lineage>
</organism>
<evidence type="ECO:0000256" key="4">
    <source>
        <dbReference type="ARBA" id="ARBA00022576"/>
    </source>
</evidence>
<dbReference type="OrthoDB" id="2015537at2759"/>
<dbReference type="AlphaFoldDB" id="Q0C861"/>
<dbReference type="eggNOG" id="KOG0633">
    <property type="taxonomic scope" value="Eukaryota"/>
</dbReference>
<comment type="cofactor">
    <cofactor evidence="1">
        <name>pyridoxal 5'-phosphate</name>
        <dbReference type="ChEBI" id="CHEBI:597326"/>
    </cofactor>
</comment>
<dbReference type="GO" id="GO:0030170">
    <property type="term" value="F:pyridoxal phosphate binding"/>
    <property type="evidence" value="ECO:0007669"/>
    <property type="project" value="InterPro"/>
</dbReference>
<protein>
    <recommendedName>
        <fullName evidence="3">histidinol-phosphate transaminase</fullName>
        <ecNumber evidence="3">2.6.1.9</ecNumber>
    </recommendedName>
</protein>
<evidence type="ECO:0000256" key="7">
    <source>
        <dbReference type="ARBA" id="ARBA00047481"/>
    </source>
</evidence>
<dbReference type="GeneID" id="4319485"/>
<gene>
    <name evidence="9" type="ORF">ATEG_10123</name>
</gene>
<keyword evidence="4" id="KW-0032">Aminotransferase</keyword>
<dbReference type="GO" id="GO:0004400">
    <property type="term" value="F:histidinol-phosphate transaminase activity"/>
    <property type="evidence" value="ECO:0007669"/>
    <property type="project" value="UniProtKB-EC"/>
</dbReference>
<name>Q0C861_ASPTN</name>
<evidence type="ECO:0000256" key="2">
    <source>
        <dbReference type="ARBA" id="ARBA00005011"/>
    </source>
</evidence>
<proteinExistence type="predicted"/>
<dbReference type="Proteomes" id="UP000007963">
    <property type="component" value="Unassembled WGS sequence"/>
</dbReference>